<evidence type="ECO:0000313" key="4">
    <source>
        <dbReference type="EMBL" id="KAF3573650.1"/>
    </source>
</evidence>
<dbReference type="PROSITE" id="PS51375">
    <property type="entry name" value="PPR"/>
    <property type="match status" value="1"/>
</dbReference>
<organism evidence="4 5">
    <name type="scientific">Brassica cretica</name>
    <name type="common">Mustard</name>
    <dbReference type="NCBI Taxonomy" id="69181"/>
    <lineage>
        <taxon>Eukaryota</taxon>
        <taxon>Viridiplantae</taxon>
        <taxon>Streptophyta</taxon>
        <taxon>Embryophyta</taxon>
        <taxon>Tracheophyta</taxon>
        <taxon>Spermatophyta</taxon>
        <taxon>Magnoliopsida</taxon>
        <taxon>eudicotyledons</taxon>
        <taxon>Gunneridae</taxon>
        <taxon>Pentapetalae</taxon>
        <taxon>rosids</taxon>
        <taxon>malvids</taxon>
        <taxon>Brassicales</taxon>
        <taxon>Brassicaceae</taxon>
        <taxon>Brassiceae</taxon>
        <taxon>Brassica</taxon>
    </lineage>
</organism>
<name>A0A8S9RL86_BRACR</name>
<accession>A0A8S9RL86</accession>
<dbReference type="InterPro" id="IPR002885">
    <property type="entry name" value="PPR_rpt"/>
</dbReference>
<dbReference type="Gene3D" id="1.25.40.10">
    <property type="entry name" value="Tetratricopeptide repeat domain"/>
    <property type="match status" value="1"/>
</dbReference>
<dbReference type="InterPro" id="IPR011990">
    <property type="entry name" value="TPR-like_helical_dom_sf"/>
</dbReference>
<dbReference type="GO" id="GO:0003729">
    <property type="term" value="F:mRNA binding"/>
    <property type="evidence" value="ECO:0007669"/>
    <property type="project" value="TreeGrafter"/>
</dbReference>
<gene>
    <name evidence="4" type="ORF">F2Q69_00061221</name>
</gene>
<dbReference type="Pfam" id="PF13041">
    <property type="entry name" value="PPR_2"/>
    <property type="match status" value="1"/>
</dbReference>
<dbReference type="AlphaFoldDB" id="A0A8S9RL86"/>
<comment type="similarity">
    <text evidence="1">Belongs to the PPR family. P subfamily.</text>
</comment>
<feature type="repeat" description="PPR" evidence="3">
    <location>
        <begin position="109"/>
        <end position="141"/>
    </location>
</feature>
<sequence length="141" mass="15830">MSKAYWVAERSIDLGMHGINDLLIERVACIGLCRVLSLLVICNAARDKGFIRDGEKRRRGYIQRTDQRVLLGCVVTYITLMDDGLCESGGLDTALRLKDEMSRQKIDPDLKTYTVLVKGFVKKGNLSLATAVYDEMLGERD</sequence>
<dbReference type="EMBL" id="QGKX02000095">
    <property type="protein sequence ID" value="KAF3573650.1"/>
    <property type="molecule type" value="Genomic_DNA"/>
</dbReference>
<dbReference type="PANTHER" id="PTHR47933:SF45">
    <property type="entry name" value="PENTACOTRIPEPTIDE-REPEAT REGION OF PRORP DOMAIN-CONTAINING PROTEIN"/>
    <property type="match status" value="1"/>
</dbReference>
<keyword evidence="2" id="KW-0677">Repeat</keyword>
<evidence type="ECO:0000256" key="1">
    <source>
        <dbReference type="ARBA" id="ARBA00007626"/>
    </source>
</evidence>
<comment type="caution">
    <text evidence="4">The sequence shown here is derived from an EMBL/GenBank/DDBJ whole genome shotgun (WGS) entry which is preliminary data.</text>
</comment>
<dbReference type="InterPro" id="IPR051240">
    <property type="entry name" value="Mito_RNA-Proc/Resp"/>
</dbReference>
<reference evidence="4" key="1">
    <citation type="submission" date="2019-12" db="EMBL/GenBank/DDBJ databases">
        <title>Genome sequencing and annotation of Brassica cretica.</title>
        <authorList>
            <person name="Studholme D.J."/>
            <person name="Sarris P."/>
        </authorList>
    </citation>
    <scope>NUCLEOTIDE SEQUENCE</scope>
    <source>
        <strain evidence="4">PFS-109/04</strain>
        <tissue evidence="4">Leaf</tissue>
    </source>
</reference>
<dbReference type="NCBIfam" id="TIGR00756">
    <property type="entry name" value="PPR"/>
    <property type="match status" value="1"/>
</dbReference>
<evidence type="ECO:0000313" key="5">
    <source>
        <dbReference type="Proteomes" id="UP000712600"/>
    </source>
</evidence>
<evidence type="ECO:0000256" key="3">
    <source>
        <dbReference type="PROSITE-ProRule" id="PRU00708"/>
    </source>
</evidence>
<evidence type="ECO:0008006" key="6">
    <source>
        <dbReference type="Google" id="ProtNLM"/>
    </source>
</evidence>
<protein>
    <recommendedName>
        <fullName evidence="6">Pentacotripeptide-repeat region of PRORP domain-containing protein</fullName>
    </recommendedName>
</protein>
<evidence type="ECO:0000256" key="2">
    <source>
        <dbReference type="ARBA" id="ARBA00022737"/>
    </source>
</evidence>
<dbReference type="Proteomes" id="UP000712600">
    <property type="component" value="Unassembled WGS sequence"/>
</dbReference>
<dbReference type="PANTHER" id="PTHR47933">
    <property type="entry name" value="PENTATRICOPEPTIDE REPEAT-CONTAINING PROTEIN 1, MITOCHONDRIAL"/>
    <property type="match status" value="1"/>
</dbReference>
<proteinExistence type="inferred from homology"/>